<dbReference type="KEGG" id="fiy:BN1229_v1_2347"/>
<accession>A0A0D6JG01</accession>
<organism evidence="1 2">
    <name type="scientific">Candidatus Filomicrobium marinum</name>
    <dbReference type="NCBI Taxonomy" id="1608628"/>
    <lineage>
        <taxon>Bacteria</taxon>
        <taxon>Pseudomonadati</taxon>
        <taxon>Pseudomonadota</taxon>
        <taxon>Alphaproteobacteria</taxon>
        <taxon>Hyphomicrobiales</taxon>
        <taxon>Hyphomicrobiaceae</taxon>
        <taxon>Filomicrobium</taxon>
    </lineage>
</organism>
<sequence>MECRRYKRRLNQEALAAVAYRIDDIGTDGGITVSPFPLQQGAAKVAAASRIEHVQLRPDSTREQWIAQIGEFVHVGLAAATRATVSLEIEVRDRHGNMIERRRS</sequence>
<reference evidence="2" key="1">
    <citation type="submission" date="2015-02" db="EMBL/GenBank/DDBJ databases">
        <authorList>
            <person name="Chooi Y.-H."/>
        </authorList>
    </citation>
    <scope>NUCLEOTIDE SEQUENCE [LARGE SCALE GENOMIC DNA]</scope>
    <source>
        <strain evidence="2">strain Y</strain>
    </source>
</reference>
<dbReference type="KEGG" id="fil:BN1229_v1_2346"/>
<evidence type="ECO:0000313" key="2">
    <source>
        <dbReference type="Proteomes" id="UP000033187"/>
    </source>
</evidence>
<proteinExistence type="predicted"/>
<dbReference type="Proteomes" id="UP000033187">
    <property type="component" value="Chromosome 1"/>
</dbReference>
<gene>
    <name evidence="1" type="ORF">YBN1229_v1_2347</name>
</gene>
<keyword evidence="2" id="KW-1185">Reference proteome</keyword>
<protein>
    <submittedName>
        <fullName evidence="1">Uncharacterized protein</fullName>
    </submittedName>
</protein>
<evidence type="ECO:0000313" key="1">
    <source>
        <dbReference type="EMBL" id="CPR19850.1"/>
    </source>
</evidence>
<dbReference type="AlphaFoldDB" id="A0A0D6JG01"/>
<name>A0A0D6JG01_9HYPH</name>
<dbReference type="EMBL" id="LN829119">
    <property type="protein sequence ID" value="CPR19850.1"/>
    <property type="molecule type" value="Genomic_DNA"/>
</dbReference>